<dbReference type="Gene3D" id="2.60.40.2840">
    <property type="match status" value="1"/>
</dbReference>
<dbReference type="InterPro" id="IPR058502">
    <property type="entry name" value="PLL-like_beta-prop"/>
</dbReference>
<dbReference type="SUPFAM" id="SSF89372">
    <property type="entry name" value="Fucose-specific lectin"/>
    <property type="match status" value="1"/>
</dbReference>
<dbReference type="PANTHER" id="PTHR35362">
    <property type="entry name" value="ANK_REP_REGION DOMAIN-CONTAINING PROTEIN"/>
    <property type="match status" value="1"/>
</dbReference>
<proteinExistence type="predicted"/>
<keyword evidence="3" id="KW-1185">Reference proteome</keyword>
<name>A0A6P4Z224_BRABE</name>
<gene>
    <name evidence="4" type="primary">LOC109478486</name>
</gene>
<sequence>MFTRTMAYQLAPLLTSVLLVTLSGAYAEDPAADLRRMAVITSLIPAVPPSANRGAWASSEAVNFTAAFRATENGTLQLSVGILDNVTREEMFSEWVDLGSPSSSVKVVSNPSATYTVNKTIQVFVQCSDGQVYYLEQMPKHAVYFVTWYSLPGSLPVDRAAWLVGRDSVSALMWKGKVAVFVRSMQVASHLYWCTGVARSFTPWQDLGGNLATDATVVYNPFSGYMEAYAVLSDGKVNRKDQVHNDKWQDWTVLGFSQPDMVNTSRPAAHAMSETIFHGMTEVFALGADGKIKHIWQTTCDKVVNPWGYCTWGLWGNIAGSLSNNIPAVYGHAMDRPQPRGQVNVLAPGHNVHLGNEVFFVGKNGSLWHVWQLLRDDIWNGPNLIGRPDEGEIASLPTITQDKTGGWWKAYVITTEWNVGIVAQQKNLSLSVERMASGSNLTVSWHVPADEAAGADWIGVYRQGDSENRNYLDFRYVQGGQNPKQPPVPKGSVTMAMYLPDGKYNLRYLVNRKFSDVITTGVDVYGGPQDENWVQLYQGMAIGLGKEGLNITLCVKDGEDTVKKFEQAWEAFLQREFWEGLKLLGVALDDLVIALVQCEETAIGEALRKFVKDLLNCATAQHCTSFVVDLVEETEIWFKDSYEIFGDIRAASNNFRLLKAYKQGGVCVGRVVKACINVDSNITKALVY</sequence>
<evidence type="ECO:0000313" key="4">
    <source>
        <dbReference type="RefSeq" id="XP_019635610.1"/>
    </source>
</evidence>
<evidence type="ECO:0000313" key="3">
    <source>
        <dbReference type="Proteomes" id="UP000515135"/>
    </source>
</evidence>
<dbReference type="OrthoDB" id="10000543at2759"/>
<keyword evidence="1" id="KW-0732">Signal</keyword>
<feature type="domain" description="PLL-like beta propeller" evidence="2">
    <location>
        <begin position="91"/>
        <end position="322"/>
    </location>
</feature>
<dbReference type="CDD" id="cd22935">
    <property type="entry name" value="SctA-like"/>
    <property type="match status" value="1"/>
</dbReference>
<organism evidence="3 4">
    <name type="scientific">Branchiostoma belcheri</name>
    <name type="common">Amphioxus</name>
    <dbReference type="NCBI Taxonomy" id="7741"/>
    <lineage>
        <taxon>Eukaryota</taxon>
        <taxon>Metazoa</taxon>
        <taxon>Chordata</taxon>
        <taxon>Cephalochordata</taxon>
        <taxon>Leptocardii</taxon>
        <taxon>Amphioxiformes</taxon>
        <taxon>Branchiostomatidae</taxon>
        <taxon>Branchiostoma</taxon>
    </lineage>
</organism>
<dbReference type="Pfam" id="PF26607">
    <property type="entry name" value="DUF8189"/>
    <property type="match status" value="1"/>
</dbReference>
<dbReference type="GeneID" id="109478486"/>
<feature type="signal peptide" evidence="1">
    <location>
        <begin position="1"/>
        <end position="27"/>
    </location>
</feature>
<evidence type="ECO:0000259" key="2">
    <source>
        <dbReference type="Pfam" id="PF26607"/>
    </source>
</evidence>
<accession>A0A6P4Z224</accession>
<dbReference type="AlphaFoldDB" id="A0A6P4Z224"/>
<dbReference type="KEGG" id="bbel:109478486"/>
<reference evidence="4" key="1">
    <citation type="submission" date="2025-08" db="UniProtKB">
        <authorList>
            <consortium name="RefSeq"/>
        </authorList>
    </citation>
    <scope>IDENTIFICATION</scope>
    <source>
        <tissue evidence="4">Gonad</tissue>
    </source>
</reference>
<feature type="chain" id="PRO_5027610556" evidence="1">
    <location>
        <begin position="28"/>
        <end position="688"/>
    </location>
</feature>
<dbReference type="PANTHER" id="PTHR35362:SF1">
    <property type="entry name" value="SKICH DOMAIN-CONTAINING PROTEIN"/>
    <property type="match status" value="1"/>
</dbReference>
<dbReference type="RefSeq" id="XP_019635610.1">
    <property type="nucleotide sequence ID" value="XM_019780051.1"/>
</dbReference>
<dbReference type="Proteomes" id="UP000515135">
    <property type="component" value="Unplaced"/>
</dbReference>
<protein>
    <submittedName>
        <fullName evidence="4">Uncharacterized protein LOC109478486</fullName>
    </submittedName>
</protein>
<evidence type="ECO:0000256" key="1">
    <source>
        <dbReference type="SAM" id="SignalP"/>
    </source>
</evidence>